<feature type="region of interest" description="Disordered" evidence="6">
    <location>
        <begin position="209"/>
        <end position="239"/>
    </location>
</feature>
<dbReference type="InterPro" id="IPR004911">
    <property type="entry name" value="Interferon-induced_GILT"/>
</dbReference>
<feature type="signal peptide" evidence="7">
    <location>
        <begin position="1"/>
        <end position="24"/>
    </location>
</feature>
<dbReference type="AlphaFoldDB" id="A0A7N0TH26"/>
<keyword evidence="9" id="KW-1185">Reference proteome</keyword>
<feature type="compositionally biased region" description="Basic and acidic residues" evidence="6">
    <location>
        <begin position="227"/>
        <end position="239"/>
    </location>
</feature>
<dbReference type="PANTHER" id="PTHR13234">
    <property type="entry name" value="GAMMA-INTERFERON INDUCIBLE LYSOSOMAL THIOL REDUCTASE GILT"/>
    <property type="match status" value="1"/>
</dbReference>
<reference evidence="8" key="1">
    <citation type="submission" date="2021-01" db="UniProtKB">
        <authorList>
            <consortium name="EnsemblPlants"/>
        </authorList>
    </citation>
    <scope>IDENTIFICATION</scope>
</reference>
<evidence type="ECO:0000256" key="1">
    <source>
        <dbReference type="ARBA" id="ARBA00004613"/>
    </source>
</evidence>
<evidence type="ECO:0000256" key="5">
    <source>
        <dbReference type="ARBA" id="ARBA00023180"/>
    </source>
</evidence>
<dbReference type="GO" id="GO:0005576">
    <property type="term" value="C:extracellular region"/>
    <property type="evidence" value="ECO:0007669"/>
    <property type="project" value="UniProtKB-SubCell"/>
</dbReference>
<comment type="subcellular location">
    <subcellularLocation>
        <location evidence="1">Secreted</location>
    </subcellularLocation>
</comment>
<comment type="similarity">
    <text evidence="2">Belongs to the GILT family.</text>
</comment>
<protein>
    <recommendedName>
        <fullName evidence="10">Gamma-interferon-inducible lysosomal thiol reductase</fullName>
    </recommendedName>
</protein>
<keyword evidence="4 7" id="KW-0732">Signal</keyword>
<feature type="chain" id="PRO_5029706759" description="Gamma-interferon-inducible lysosomal thiol reductase" evidence="7">
    <location>
        <begin position="25"/>
        <end position="239"/>
    </location>
</feature>
<evidence type="ECO:0000256" key="6">
    <source>
        <dbReference type="SAM" id="MobiDB-lite"/>
    </source>
</evidence>
<proteinExistence type="inferred from homology"/>
<evidence type="ECO:0000313" key="9">
    <source>
        <dbReference type="Proteomes" id="UP000594263"/>
    </source>
</evidence>
<evidence type="ECO:0000256" key="2">
    <source>
        <dbReference type="ARBA" id="ARBA00005679"/>
    </source>
</evidence>
<dbReference type="Proteomes" id="UP000594263">
    <property type="component" value="Unplaced"/>
</dbReference>
<evidence type="ECO:0008006" key="10">
    <source>
        <dbReference type="Google" id="ProtNLM"/>
    </source>
</evidence>
<accession>A0A7N0TH26</accession>
<sequence length="239" mass="26348">MAADRISPLLLLLFLAAVSAAASARLLQPGPSSEKVNLALYYESLCQGSSGFIVDSLHELVEDDEMINIVDLELVPYGNAQIDQDGTVVCQHGEWECKLNKVEACAIDALPGVKGQFSFIFCVEDLVNKGQYTEWEQCLSSVEVDPEPITNCYSGQRGDELIALNAAKTGALKPPHEFVPWVTVKEEPLYYKFEDYIEYVCKAYKGPNRPAKCSQHASHKSTPRNEGSSDLKACPRQEA</sequence>
<name>A0A7N0TH26_KALFE</name>
<dbReference type="PANTHER" id="PTHR13234:SF8">
    <property type="entry name" value="GAMMA-INTERFERON-INDUCIBLE LYSOSOMAL THIOL REDUCTASE"/>
    <property type="match status" value="1"/>
</dbReference>
<dbReference type="EnsemblPlants" id="Kaladp0036s0287.1.v1.1">
    <property type="protein sequence ID" value="Kaladp0036s0287.1.v1.1"/>
    <property type="gene ID" value="Kaladp0036s0287.v1.1"/>
</dbReference>
<evidence type="ECO:0000313" key="8">
    <source>
        <dbReference type="EnsemblPlants" id="Kaladp0036s0287.1.v1.1"/>
    </source>
</evidence>
<evidence type="ECO:0000256" key="7">
    <source>
        <dbReference type="SAM" id="SignalP"/>
    </source>
</evidence>
<dbReference type="Gramene" id="Kaladp0036s0287.1.v1.1">
    <property type="protein sequence ID" value="Kaladp0036s0287.1.v1.1"/>
    <property type="gene ID" value="Kaladp0036s0287.v1.1"/>
</dbReference>
<dbReference type="OMA" id="CPFSANF"/>
<keyword evidence="3" id="KW-0964">Secreted</keyword>
<dbReference type="Pfam" id="PF03227">
    <property type="entry name" value="GILT"/>
    <property type="match status" value="1"/>
</dbReference>
<evidence type="ECO:0000256" key="4">
    <source>
        <dbReference type="ARBA" id="ARBA00022729"/>
    </source>
</evidence>
<keyword evidence="5" id="KW-0325">Glycoprotein</keyword>
<evidence type="ECO:0000256" key="3">
    <source>
        <dbReference type="ARBA" id="ARBA00022525"/>
    </source>
</evidence>
<organism evidence="8 9">
    <name type="scientific">Kalanchoe fedtschenkoi</name>
    <name type="common">Lavender scallops</name>
    <name type="synonym">South American air plant</name>
    <dbReference type="NCBI Taxonomy" id="63787"/>
    <lineage>
        <taxon>Eukaryota</taxon>
        <taxon>Viridiplantae</taxon>
        <taxon>Streptophyta</taxon>
        <taxon>Embryophyta</taxon>
        <taxon>Tracheophyta</taxon>
        <taxon>Spermatophyta</taxon>
        <taxon>Magnoliopsida</taxon>
        <taxon>eudicotyledons</taxon>
        <taxon>Gunneridae</taxon>
        <taxon>Pentapetalae</taxon>
        <taxon>Saxifragales</taxon>
        <taxon>Crassulaceae</taxon>
        <taxon>Kalanchoe</taxon>
    </lineage>
</organism>
<dbReference type="GO" id="GO:0016671">
    <property type="term" value="F:oxidoreductase activity, acting on a sulfur group of donors, disulfide as acceptor"/>
    <property type="evidence" value="ECO:0007669"/>
    <property type="project" value="InterPro"/>
</dbReference>